<sequence>MTDAFAHLPFELPPAQAAAIAQAYATPPRSYHDLHHVGEVLRHHAQVAQGPGWTHPRETAFAVLYHDAIYVAGAKDNETRSAQLAREHLAQWPVDGLDVDRVAALIELTARHGTLSPGDVPDDDTRLFLDCDMAILGAEPAVFDAYDRGITAEYRGVVPGWLFAINRKRFLKGLLGRERIYLSDFFHARLDAAARNNLRRAITTKR</sequence>
<dbReference type="PIRSF" id="PIRSF035170">
    <property type="entry name" value="HD_phosphohydro"/>
    <property type="match status" value="1"/>
</dbReference>
<accession>A0A0A2WJW9</accession>
<dbReference type="STRING" id="1300345.LF41_1013"/>
<evidence type="ECO:0008006" key="3">
    <source>
        <dbReference type="Google" id="ProtNLM"/>
    </source>
</evidence>
<dbReference type="PATRIC" id="fig|1300345.3.peg.334"/>
<dbReference type="RefSeq" id="WP_036164861.1">
    <property type="nucleotide sequence ID" value="NZ_JRKJ01000002.1"/>
</dbReference>
<dbReference type="Gene3D" id="1.10.3210.10">
    <property type="entry name" value="Hypothetical protein af1432"/>
    <property type="match status" value="1"/>
</dbReference>
<dbReference type="OrthoDB" id="9808993at2"/>
<evidence type="ECO:0000313" key="1">
    <source>
        <dbReference type="EMBL" id="KGQ20476.1"/>
    </source>
</evidence>
<dbReference type="PANTHER" id="PTHR21174:SF0">
    <property type="entry name" value="HD PHOSPHOHYDROLASE FAMILY PROTEIN-RELATED"/>
    <property type="match status" value="1"/>
</dbReference>
<name>A0A0A2WJW9_9GAMM</name>
<dbReference type="eggNOG" id="COG4339">
    <property type="taxonomic scope" value="Bacteria"/>
</dbReference>
<organism evidence="1 2">
    <name type="scientific">Lysobacter dokdonensis DS-58</name>
    <dbReference type="NCBI Taxonomy" id="1300345"/>
    <lineage>
        <taxon>Bacteria</taxon>
        <taxon>Pseudomonadati</taxon>
        <taxon>Pseudomonadota</taxon>
        <taxon>Gammaproteobacteria</taxon>
        <taxon>Lysobacterales</taxon>
        <taxon>Lysobacteraceae</taxon>
        <taxon>Noviluteimonas</taxon>
    </lineage>
</organism>
<comment type="caution">
    <text evidence="1">The sequence shown here is derived from an EMBL/GenBank/DDBJ whole genome shotgun (WGS) entry which is preliminary data.</text>
</comment>
<dbReference type="InterPro" id="IPR009218">
    <property type="entry name" value="HD_phosphohydro"/>
</dbReference>
<dbReference type="Proteomes" id="UP000030518">
    <property type="component" value="Unassembled WGS sequence"/>
</dbReference>
<dbReference type="PANTHER" id="PTHR21174">
    <property type="match status" value="1"/>
</dbReference>
<dbReference type="SUPFAM" id="SSF109604">
    <property type="entry name" value="HD-domain/PDEase-like"/>
    <property type="match status" value="1"/>
</dbReference>
<dbReference type="EMBL" id="JRKJ01000002">
    <property type="protein sequence ID" value="KGQ20476.1"/>
    <property type="molecule type" value="Genomic_DNA"/>
</dbReference>
<reference evidence="1 2" key="1">
    <citation type="submission" date="2014-09" db="EMBL/GenBank/DDBJ databases">
        <title>Genome sequences of Lysobacter dokdonensis DS-58.</title>
        <authorList>
            <person name="Kim J.F."/>
            <person name="Kwak M.-J."/>
        </authorList>
    </citation>
    <scope>NUCLEOTIDE SEQUENCE [LARGE SCALE GENOMIC DNA]</scope>
    <source>
        <strain evidence="1 2">DS-58</strain>
    </source>
</reference>
<keyword evidence="2" id="KW-1185">Reference proteome</keyword>
<proteinExistence type="predicted"/>
<dbReference type="AlphaFoldDB" id="A0A0A2WJW9"/>
<evidence type="ECO:0000313" key="2">
    <source>
        <dbReference type="Proteomes" id="UP000030518"/>
    </source>
</evidence>
<gene>
    <name evidence="1" type="ORF">LF41_1013</name>
</gene>
<protein>
    <recommendedName>
        <fullName evidence="3">Metal-dependent HD superfamily phosphohydrolase</fullName>
    </recommendedName>
</protein>